<sequence length="272" mass="30191">MRKRRNIFLLILVAILFIVVTIAILAAVKDNKGTLQNGLLALNIFFGIQTNGFDLGVTSMFFIFTIVQLCGSLMHIYIKNSNYLIMVQQRIGYRHFVKQGIICTFAVTVGLSLLINLYEVGVISLLVHPFTSTSMPIQNRFATFNNGTVTGVIIYSALSAIGLGIYSVLIFIIGLFIKKTILYIPLSAILSIVLSVMPIVILKPLGAGPVAALIAYILTPLGLYSPNQAVYMPIFQLSWFNDYIAFMVTGVIYLTITWLLAQIWIKRKEKLG</sequence>
<gene>
    <name evidence="2" type="ORF">WFA24289_01244</name>
</gene>
<protein>
    <recommendedName>
        <fullName evidence="4">ABC transporter permease</fullName>
    </recommendedName>
</protein>
<dbReference type="RefSeq" id="WP_230096966.1">
    <property type="nucleotide sequence ID" value="NZ_CAKKNS010000005.1"/>
</dbReference>
<feature type="transmembrane region" description="Helical" evidence="1">
    <location>
        <begin position="189"/>
        <end position="218"/>
    </location>
</feature>
<evidence type="ECO:0000313" key="3">
    <source>
        <dbReference type="Proteomes" id="UP000789707"/>
    </source>
</evidence>
<evidence type="ECO:0000313" key="2">
    <source>
        <dbReference type="EMBL" id="CAH0416927.1"/>
    </source>
</evidence>
<evidence type="ECO:0000256" key="1">
    <source>
        <dbReference type="SAM" id="Phobius"/>
    </source>
</evidence>
<keyword evidence="3" id="KW-1185">Reference proteome</keyword>
<reference evidence="2 3" key="1">
    <citation type="submission" date="2021-11" db="EMBL/GenBank/DDBJ databases">
        <authorList>
            <person name="Depoorter E."/>
        </authorList>
    </citation>
    <scope>NUCLEOTIDE SEQUENCE [LARGE SCALE GENOMIC DNA]</scope>
    <source>
        <strain evidence="2 3">LMG 24289</strain>
    </source>
</reference>
<keyword evidence="1" id="KW-0472">Membrane</keyword>
<organism evidence="2 3">
    <name type="scientific">Periweissella fabaria</name>
    <dbReference type="NCBI Taxonomy" id="546157"/>
    <lineage>
        <taxon>Bacteria</taxon>
        <taxon>Bacillati</taxon>
        <taxon>Bacillota</taxon>
        <taxon>Bacilli</taxon>
        <taxon>Lactobacillales</taxon>
        <taxon>Lactobacillaceae</taxon>
        <taxon>Periweissella</taxon>
    </lineage>
</organism>
<dbReference type="EMBL" id="CAKKNS010000005">
    <property type="protein sequence ID" value="CAH0416927.1"/>
    <property type="molecule type" value="Genomic_DNA"/>
</dbReference>
<feature type="transmembrane region" description="Helical" evidence="1">
    <location>
        <begin position="60"/>
        <end position="78"/>
    </location>
</feature>
<feature type="transmembrane region" description="Helical" evidence="1">
    <location>
        <begin position="99"/>
        <end position="118"/>
    </location>
</feature>
<evidence type="ECO:0008006" key="4">
    <source>
        <dbReference type="Google" id="ProtNLM"/>
    </source>
</evidence>
<accession>A0ABN8BGT3</accession>
<keyword evidence="1" id="KW-1133">Transmembrane helix</keyword>
<proteinExistence type="predicted"/>
<keyword evidence="1" id="KW-0812">Transmembrane</keyword>
<feature type="transmembrane region" description="Helical" evidence="1">
    <location>
        <begin position="243"/>
        <end position="265"/>
    </location>
</feature>
<dbReference type="Proteomes" id="UP000789707">
    <property type="component" value="Unassembled WGS sequence"/>
</dbReference>
<name>A0ABN8BGT3_9LACO</name>
<feature type="transmembrane region" description="Helical" evidence="1">
    <location>
        <begin position="7"/>
        <end position="28"/>
    </location>
</feature>
<feature type="transmembrane region" description="Helical" evidence="1">
    <location>
        <begin position="152"/>
        <end position="177"/>
    </location>
</feature>
<comment type="caution">
    <text evidence="2">The sequence shown here is derived from an EMBL/GenBank/DDBJ whole genome shotgun (WGS) entry which is preliminary data.</text>
</comment>